<evidence type="ECO:0008006" key="4">
    <source>
        <dbReference type="Google" id="ProtNLM"/>
    </source>
</evidence>
<dbReference type="RefSeq" id="WP_133905238.1">
    <property type="nucleotide sequence ID" value="NZ_SOCP01000009.1"/>
</dbReference>
<gene>
    <name evidence="2" type="ORF">CLV71_109192</name>
</gene>
<accession>A0A4R7VFR1</accession>
<dbReference type="OrthoDB" id="3556183at2"/>
<keyword evidence="1" id="KW-0812">Transmembrane</keyword>
<dbReference type="AlphaFoldDB" id="A0A4R7VFR1"/>
<dbReference type="Proteomes" id="UP000294927">
    <property type="component" value="Unassembled WGS sequence"/>
</dbReference>
<evidence type="ECO:0000313" key="2">
    <source>
        <dbReference type="EMBL" id="TDV47957.1"/>
    </source>
</evidence>
<reference evidence="2 3" key="1">
    <citation type="submission" date="2019-03" db="EMBL/GenBank/DDBJ databases">
        <title>Genomic Encyclopedia of Archaeal and Bacterial Type Strains, Phase II (KMG-II): from individual species to whole genera.</title>
        <authorList>
            <person name="Goeker M."/>
        </authorList>
    </citation>
    <scope>NUCLEOTIDE SEQUENCE [LARGE SCALE GENOMIC DNA]</scope>
    <source>
        <strain evidence="2 3">DSM 45499</strain>
    </source>
</reference>
<keyword evidence="3" id="KW-1185">Reference proteome</keyword>
<feature type="transmembrane region" description="Helical" evidence="1">
    <location>
        <begin position="76"/>
        <end position="97"/>
    </location>
</feature>
<evidence type="ECO:0000313" key="3">
    <source>
        <dbReference type="Proteomes" id="UP000294927"/>
    </source>
</evidence>
<protein>
    <recommendedName>
        <fullName evidence="4">DUF4190 domain-containing protein</fullName>
    </recommendedName>
</protein>
<keyword evidence="1" id="KW-1133">Transmembrane helix</keyword>
<dbReference type="EMBL" id="SOCP01000009">
    <property type="protein sequence ID" value="TDV47957.1"/>
    <property type="molecule type" value="Genomic_DNA"/>
</dbReference>
<evidence type="ECO:0000256" key="1">
    <source>
        <dbReference type="SAM" id="Phobius"/>
    </source>
</evidence>
<feature type="transmembrane region" description="Helical" evidence="1">
    <location>
        <begin position="31"/>
        <end position="64"/>
    </location>
</feature>
<sequence length="102" mass="10207">MTDYVPPQAQTHPAPVYVAQPTNGLGTAALVLGILGLVFSLIPVIGVIAWPLVILGVIFGGAGISKAGKVPGMPKGPAIAGLSCSLVGLLLCILWMASFASA</sequence>
<name>A0A4R7VFR1_9PSEU</name>
<proteinExistence type="predicted"/>
<organism evidence="2 3">
    <name type="scientific">Actinophytocola oryzae</name>
    <dbReference type="NCBI Taxonomy" id="502181"/>
    <lineage>
        <taxon>Bacteria</taxon>
        <taxon>Bacillati</taxon>
        <taxon>Actinomycetota</taxon>
        <taxon>Actinomycetes</taxon>
        <taxon>Pseudonocardiales</taxon>
        <taxon>Pseudonocardiaceae</taxon>
    </lineage>
</organism>
<comment type="caution">
    <text evidence="2">The sequence shown here is derived from an EMBL/GenBank/DDBJ whole genome shotgun (WGS) entry which is preliminary data.</text>
</comment>
<keyword evidence="1" id="KW-0472">Membrane</keyword>